<dbReference type="InterPro" id="IPR050155">
    <property type="entry name" value="HAD-like_hydrolase_sf"/>
</dbReference>
<proteinExistence type="predicted"/>
<keyword evidence="1" id="KW-0378">Hydrolase</keyword>
<dbReference type="GO" id="GO:0006281">
    <property type="term" value="P:DNA repair"/>
    <property type="evidence" value="ECO:0007669"/>
    <property type="project" value="TreeGrafter"/>
</dbReference>
<dbReference type="InterPro" id="IPR036412">
    <property type="entry name" value="HAD-like_sf"/>
</dbReference>
<gene>
    <name evidence="1" type="ORF">SLNWT_7129</name>
</gene>
<dbReference type="KEGG" id="sals:SLNWT_7129"/>
<evidence type="ECO:0000313" key="1">
    <source>
        <dbReference type="EMBL" id="AJE87505.1"/>
    </source>
</evidence>
<dbReference type="Pfam" id="PF13419">
    <property type="entry name" value="HAD_2"/>
    <property type="match status" value="1"/>
</dbReference>
<reference evidence="1 2" key="1">
    <citation type="submission" date="2015-01" db="EMBL/GenBank/DDBJ databases">
        <title>Enhanced salinomycin production by adjusting the supply of polyketide extender units in Streptomyce albus DSM 41398.</title>
        <authorList>
            <person name="Lu C."/>
        </authorList>
    </citation>
    <scope>NUCLEOTIDE SEQUENCE [LARGE SCALE GENOMIC DNA]</scope>
    <source>
        <strain evidence="2">ATCC 21838 / DSM 41398 / FERM P-419 / JCM 4703 / NBRC 107858</strain>
    </source>
</reference>
<dbReference type="GO" id="GO:0008967">
    <property type="term" value="F:phosphoglycolate phosphatase activity"/>
    <property type="evidence" value="ECO:0007669"/>
    <property type="project" value="TreeGrafter"/>
</dbReference>
<dbReference type="Proteomes" id="UP000031523">
    <property type="component" value="Chromosome"/>
</dbReference>
<dbReference type="Gene3D" id="1.10.150.240">
    <property type="entry name" value="Putative phosphatase, domain 2"/>
    <property type="match status" value="1"/>
</dbReference>
<sequence length="240" mass="26091">MILVLWDIDRTLLYTGDIDRQVYRELFEEEVGRPVGQLPARGTGVTMPIAVRELLTANQVEPEKIEDLAQRIVRRMPRQLESHRDDIIRTGKIMPGVPAALAEVQRQQGLIPTVVTGNLRGSAEVKLNSLDLDKYLDLTIGGFSSDDAHRPALVGVAQERASSKYNRTFRRDDTVIIGDSLEDVRTGMEGGANVLGVASGTTSAQALAAAGACHVVSDLTDTQGILHLIYQCTSSNVDQG</sequence>
<dbReference type="PANTHER" id="PTHR43434:SF1">
    <property type="entry name" value="PHOSPHOGLYCOLATE PHOSPHATASE"/>
    <property type="match status" value="1"/>
</dbReference>
<organism evidence="1 2">
    <name type="scientific">Streptomyces albus (strain ATCC 21838 / DSM 41398 / FERM P-419 / JCM 4703 / NBRC 107858)</name>
    <dbReference type="NCBI Taxonomy" id="1081613"/>
    <lineage>
        <taxon>Bacteria</taxon>
        <taxon>Bacillati</taxon>
        <taxon>Actinomycetota</taxon>
        <taxon>Actinomycetes</taxon>
        <taxon>Kitasatosporales</taxon>
        <taxon>Streptomycetaceae</taxon>
        <taxon>Streptomyces</taxon>
    </lineage>
</organism>
<dbReference type="InterPro" id="IPR041492">
    <property type="entry name" value="HAD_2"/>
</dbReference>
<evidence type="ECO:0000313" key="2">
    <source>
        <dbReference type="Proteomes" id="UP000031523"/>
    </source>
</evidence>
<dbReference type="SFLD" id="SFLDG01129">
    <property type="entry name" value="C1.5:_HAD__Beta-PGM__Phosphata"/>
    <property type="match status" value="1"/>
</dbReference>
<protein>
    <submittedName>
        <fullName evidence="1">Hydrolase</fullName>
    </submittedName>
</protein>
<dbReference type="InterPro" id="IPR023214">
    <property type="entry name" value="HAD_sf"/>
</dbReference>
<dbReference type="Gene3D" id="3.40.50.1000">
    <property type="entry name" value="HAD superfamily/HAD-like"/>
    <property type="match status" value="1"/>
</dbReference>
<dbReference type="EMBL" id="CP010519">
    <property type="protein sequence ID" value="AJE87505.1"/>
    <property type="molecule type" value="Genomic_DNA"/>
</dbReference>
<dbReference type="AlphaFoldDB" id="A0A0B5F7F5"/>
<keyword evidence="2" id="KW-1185">Reference proteome</keyword>
<dbReference type="InterPro" id="IPR023198">
    <property type="entry name" value="PGP-like_dom2"/>
</dbReference>
<dbReference type="SUPFAM" id="SSF56784">
    <property type="entry name" value="HAD-like"/>
    <property type="match status" value="1"/>
</dbReference>
<dbReference type="PANTHER" id="PTHR43434">
    <property type="entry name" value="PHOSPHOGLYCOLATE PHOSPHATASE"/>
    <property type="match status" value="1"/>
</dbReference>
<name>A0A0B5F7F5_STRA4</name>
<dbReference type="SFLD" id="SFLDS00003">
    <property type="entry name" value="Haloacid_Dehalogenase"/>
    <property type="match status" value="1"/>
</dbReference>
<accession>A0A0B5F7F5</accession>